<organism evidence="2 3">
    <name type="scientific">Roridomyces roridus</name>
    <dbReference type="NCBI Taxonomy" id="1738132"/>
    <lineage>
        <taxon>Eukaryota</taxon>
        <taxon>Fungi</taxon>
        <taxon>Dikarya</taxon>
        <taxon>Basidiomycota</taxon>
        <taxon>Agaricomycotina</taxon>
        <taxon>Agaricomycetes</taxon>
        <taxon>Agaricomycetidae</taxon>
        <taxon>Agaricales</taxon>
        <taxon>Marasmiineae</taxon>
        <taxon>Mycenaceae</taxon>
        <taxon>Roridomyces</taxon>
    </lineage>
</organism>
<evidence type="ECO:0000256" key="1">
    <source>
        <dbReference type="SAM" id="MobiDB-lite"/>
    </source>
</evidence>
<proteinExistence type="predicted"/>
<dbReference type="SUPFAM" id="SSF52047">
    <property type="entry name" value="RNI-like"/>
    <property type="match status" value="1"/>
</dbReference>
<accession>A0AAD7B5T0</accession>
<dbReference type="EMBL" id="JARKIF010000034">
    <property type="protein sequence ID" value="KAJ7610928.1"/>
    <property type="molecule type" value="Genomic_DNA"/>
</dbReference>
<feature type="region of interest" description="Disordered" evidence="1">
    <location>
        <begin position="432"/>
        <end position="461"/>
    </location>
</feature>
<evidence type="ECO:0008006" key="4">
    <source>
        <dbReference type="Google" id="ProtNLM"/>
    </source>
</evidence>
<dbReference type="Proteomes" id="UP001221142">
    <property type="component" value="Unassembled WGS sequence"/>
</dbReference>
<sequence length="461" mass="51889">MSAPIQTLPFEILSDIMLLAVELDPALQFCMDSMTLSLSQVCSSWRQVALQTPELWLRELPLVRMEPLQTRVASAATTLLLRRSADLPVAIHVCKQLPPMRRGLAQMLDAVHDVAHRWGRLTFVSLGADEEMNMLARVPGGKLQSLKTLDLRLESGEIWTSPNSDVFTSAPHLCDVSLHMENSPGVLPMPWAQLTRLSVNVSTAKLVTSQWLTDVAVHPAVTLEHLEVLDIRMTVRSLGEDLGPFFRRLRLPTLKSLTLSLNFKFAGDIGFASHLAPDLEFFLSHAQKVEKLDLEDCIYAEDMPAILAHTPQLTHLGFADSDVNVAVDDDFLRALTYTGHRLVPKLRDLRLRQLVPKFSETALGDMIKSRWWPDASDDSGVTKLERLTLDWNKTVVNGRFKDGTFTSDFRQALWLYRKQGLRFGGIRTELPEVRVYPGPPSTNSDGTKRSPKKKEKKRKQQ</sequence>
<protein>
    <recommendedName>
        <fullName evidence="4">F-box domain-containing protein</fullName>
    </recommendedName>
</protein>
<feature type="compositionally biased region" description="Basic residues" evidence="1">
    <location>
        <begin position="449"/>
        <end position="461"/>
    </location>
</feature>
<evidence type="ECO:0000313" key="3">
    <source>
        <dbReference type="Proteomes" id="UP001221142"/>
    </source>
</evidence>
<dbReference type="InterPro" id="IPR032675">
    <property type="entry name" value="LRR_dom_sf"/>
</dbReference>
<comment type="caution">
    <text evidence="2">The sequence shown here is derived from an EMBL/GenBank/DDBJ whole genome shotgun (WGS) entry which is preliminary data.</text>
</comment>
<keyword evidence="3" id="KW-1185">Reference proteome</keyword>
<dbReference type="AlphaFoldDB" id="A0AAD7B5T0"/>
<dbReference type="Gene3D" id="1.20.1280.50">
    <property type="match status" value="1"/>
</dbReference>
<reference evidence="2" key="1">
    <citation type="submission" date="2023-03" db="EMBL/GenBank/DDBJ databases">
        <title>Massive genome expansion in bonnet fungi (Mycena s.s.) driven by repeated elements and novel gene families across ecological guilds.</title>
        <authorList>
            <consortium name="Lawrence Berkeley National Laboratory"/>
            <person name="Harder C.B."/>
            <person name="Miyauchi S."/>
            <person name="Viragh M."/>
            <person name="Kuo A."/>
            <person name="Thoen E."/>
            <person name="Andreopoulos B."/>
            <person name="Lu D."/>
            <person name="Skrede I."/>
            <person name="Drula E."/>
            <person name="Henrissat B."/>
            <person name="Morin E."/>
            <person name="Kohler A."/>
            <person name="Barry K."/>
            <person name="LaButti K."/>
            <person name="Morin E."/>
            <person name="Salamov A."/>
            <person name="Lipzen A."/>
            <person name="Mereny Z."/>
            <person name="Hegedus B."/>
            <person name="Baldrian P."/>
            <person name="Stursova M."/>
            <person name="Weitz H."/>
            <person name="Taylor A."/>
            <person name="Grigoriev I.V."/>
            <person name="Nagy L.G."/>
            <person name="Martin F."/>
            <person name="Kauserud H."/>
        </authorList>
    </citation>
    <scope>NUCLEOTIDE SEQUENCE</scope>
    <source>
        <strain evidence="2">9284</strain>
    </source>
</reference>
<dbReference type="Gene3D" id="3.80.10.10">
    <property type="entry name" value="Ribonuclease Inhibitor"/>
    <property type="match status" value="1"/>
</dbReference>
<gene>
    <name evidence="2" type="ORF">FB45DRAFT_1066105</name>
</gene>
<evidence type="ECO:0000313" key="2">
    <source>
        <dbReference type="EMBL" id="KAJ7610928.1"/>
    </source>
</evidence>
<name>A0AAD7B5T0_9AGAR</name>